<evidence type="ECO:0000313" key="3">
    <source>
        <dbReference type="Proteomes" id="UP000324222"/>
    </source>
</evidence>
<feature type="compositionally biased region" description="Low complexity" evidence="1">
    <location>
        <begin position="39"/>
        <end position="48"/>
    </location>
</feature>
<dbReference type="EMBL" id="VSRR010058931">
    <property type="protein sequence ID" value="MPC82129.1"/>
    <property type="molecule type" value="Genomic_DNA"/>
</dbReference>
<gene>
    <name evidence="2" type="ORF">E2C01_076775</name>
</gene>
<evidence type="ECO:0000313" key="2">
    <source>
        <dbReference type="EMBL" id="MPC82129.1"/>
    </source>
</evidence>
<reference evidence="2 3" key="1">
    <citation type="submission" date="2019-05" db="EMBL/GenBank/DDBJ databases">
        <title>Another draft genome of Portunus trituberculatus and its Hox gene families provides insights of decapod evolution.</title>
        <authorList>
            <person name="Jeong J.-H."/>
            <person name="Song I."/>
            <person name="Kim S."/>
            <person name="Choi T."/>
            <person name="Kim D."/>
            <person name="Ryu S."/>
            <person name="Kim W."/>
        </authorList>
    </citation>
    <scope>NUCLEOTIDE SEQUENCE [LARGE SCALE GENOMIC DNA]</scope>
    <source>
        <tissue evidence="2">Muscle</tissue>
    </source>
</reference>
<protein>
    <submittedName>
        <fullName evidence="2">Uncharacterized protein</fullName>
    </submittedName>
</protein>
<dbReference type="AlphaFoldDB" id="A0A5B7IJH0"/>
<sequence length="99" mass="10154">MRLLPGCPRTCNAPLHLDVNGGPQVNMINADKSPARDTSASMSPSGPLLSPPASPIVPPSLLQSLLVSSNLFQSLICSPSLLQSLPAPIASLLPLSSTS</sequence>
<keyword evidence="3" id="KW-1185">Reference proteome</keyword>
<feature type="region of interest" description="Disordered" evidence="1">
    <location>
        <begin position="30"/>
        <end position="51"/>
    </location>
</feature>
<name>A0A5B7IJH0_PORTR</name>
<evidence type="ECO:0000256" key="1">
    <source>
        <dbReference type="SAM" id="MobiDB-lite"/>
    </source>
</evidence>
<proteinExistence type="predicted"/>
<accession>A0A5B7IJH0</accession>
<comment type="caution">
    <text evidence="2">The sequence shown here is derived from an EMBL/GenBank/DDBJ whole genome shotgun (WGS) entry which is preliminary data.</text>
</comment>
<dbReference type="Proteomes" id="UP000324222">
    <property type="component" value="Unassembled WGS sequence"/>
</dbReference>
<organism evidence="2 3">
    <name type="scientific">Portunus trituberculatus</name>
    <name type="common">Swimming crab</name>
    <name type="synonym">Neptunus trituberculatus</name>
    <dbReference type="NCBI Taxonomy" id="210409"/>
    <lineage>
        <taxon>Eukaryota</taxon>
        <taxon>Metazoa</taxon>
        <taxon>Ecdysozoa</taxon>
        <taxon>Arthropoda</taxon>
        <taxon>Crustacea</taxon>
        <taxon>Multicrustacea</taxon>
        <taxon>Malacostraca</taxon>
        <taxon>Eumalacostraca</taxon>
        <taxon>Eucarida</taxon>
        <taxon>Decapoda</taxon>
        <taxon>Pleocyemata</taxon>
        <taxon>Brachyura</taxon>
        <taxon>Eubrachyura</taxon>
        <taxon>Portunoidea</taxon>
        <taxon>Portunidae</taxon>
        <taxon>Portuninae</taxon>
        <taxon>Portunus</taxon>
    </lineage>
</organism>